<keyword evidence="3" id="KW-1185">Reference proteome</keyword>
<dbReference type="EMBL" id="ASPP01014697">
    <property type="protein sequence ID" value="ETO18592.1"/>
    <property type="molecule type" value="Genomic_DNA"/>
</dbReference>
<comment type="caution">
    <text evidence="2">The sequence shown here is derived from an EMBL/GenBank/DDBJ whole genome shotgun (WGS) entry which is preliminary data.</text>
</comment>
<dbReference type="Proteomes" id="UP000023152">
    <property type="component" value="Unassembled WGS sequence"/>
</dbReference>
<protein>
    <submittedName>
        <fullName evidence="2">Uncharacterized protein</fullName>
    </submittedName>
</protein>
<feature type="region of interest" description="Disordered" evidence="1">
    <location>
        <begin position="113"/>
        <end position="149"/>
    </location>
</feature>
<dbReference type="AlphaFoldDB" id="X6MZU7"/>
<evidence type="ECO:0000256" key="1">
    <source>
        <dbReference type="SAM" id="MobiDB-lite"/>
    </source>
</evidence>
<name>X6MZU7_RETFI</name>
<reference evidence="2 3" key="1">
    <citation type="journal article" date="2013" name="Curr. Biol.">
        <title>The Genome of the Foraminiferan Reticulomyxa filosa.</title>
        <authorList>
            <person name="Glockner G."/>
            <person name="Hulsmann N."/>
            <person name="Schleicher M."/>
            <person name="Noegel A.A."/>
            <person name="Eichinger L."/>
            <person name="Gallinger C."/>
            <person name="Pawlowski J."/>
            <person name="Sierra R."/>
            <person name="Euteneuer U."/>
            <person name="Pillet L."/>
            <person name="Moustafa A."/>
            <person name="Platzer M."/>
            <person name="Groth M."/>
            <person name="Szafranski K."/>
            <person name="Schliwa M."/>
        </authorList>
    </citation>
    <scope>NUCLEOTIDE SEQUENCE [LARGE SCALE GENOMIC DNA]</scope>
</reference>
<gene>
    <name evidence="2" type="ORF">RFI_18671</name>
</gene>
<sequence length="169" mass="19475">MIMIRSIPHYNNEEILEKAYFTKGLSKLFLTNFFAQSAHFSSIKNNFPPFICDNTAAILKFAEIFPKKEIAIYEFTQILAQTKSHSTTKTATIFVLELPTIWSGTHRTKSQKMTLCQSDKTRGKKKEKGYISNLAQESTKKKRKDPINTQPSLQATQAFDFLESIWRIQ</sequence>
<evidence type="ECO:0000313" key="2">
    <source>
        <dbReference type="EMBL" id="ETO18592.1"/>
    </source>
</evidence>
<proteinExistence type="predicted"/>
<organism evidence="2 3">
    <name type="scientific">Reticulomyxa filosa</name>
    <dbReference type="NCBI Taxonomy" id="46433"/>
    <lineage>
        <taxon>Eukaryota</taxon>
        <taxon>Sar</taxon>
        <taxon>Rhizaria</taxon>
        <taxon>Retaria</taxon>
        <taxon>Foraminifera</taxon>
        <taxon>Monothalamids</taxon>
        <taxon>Reticulomyxidae</taxon>
        <taxon>Reticulomyxa</taxon>
    </lineage>
</organism>
<evidence type="ECO:0000313" key="3">
    <source>
        <dbReference type="Proteomes" id="UP000023152"/>
    </source>
</evidence>
<accession>X6MZU7</accession>